<sequence length="76" mass="8394">MTQGTRSLIARASTFKLHLTQNTLIPTIGAPLGDFQINPPAQYTRYLPSHPCRNSFTPFPAPHSHAKSQPSQHSKV</sequence>
<protein>
    <submittedName>
        <fullName evidence="2">Uncharacterized protein</fullName>
    </submittedName>
</protein>
<evidence type="ECO:0000313" key="2">
    <source>
        <dbReference type="EMBL" id="JAE04484.1"/>
    </source>
</evidence>
<name>A0A0A9EZT5_ARUDO</name>
<organism evidence="2">
    <name type="scientific">Arundo donax</name>
    <name type="common">Giant reed</name>
    <name type="synonym">Donax arundinaceus</name>
    <dbReference type="NCBI Taxonomy" id="35708"/>
    <lineage>
        <taxon>Eukaryota</taxon>
        <taxon>Viridiplantae</taxon>
        <taxon>Streptophyta</taxon>
        <taxon>Embryophyta</taxon>
        <taxon>Tracheophyta</taxon>
        <taxon>Spermatophyta</taxon>
        <taxon>Magnoliopsida</taxon>
        <taxon>Liliopsida</taxon>
        <taxon>Poales</taxon>
        <taxon>Poaceae</taxon>
        <taxon>PACMAD clade</taxon>
        <taxon>Arundinoideae</taxon>
        <taxon>Arundineae</taxon>
        <taxon>Arundo</taxon>
    </lineage>
</organism>
<proteinExistence type="predicted"/>
<reference evidence="2" key="2">
    <citation type="journal article" date="2015" name="Data Brief">
        <title>Shoot transcriptome of the giant reed, Arundo donax.</title>
        <authorList>
            <person name="Barrero R.A."/>
            <person name="Guerrero F.D."/>
            <person name="Moolhuijzen P."/>
            <person name="Goolsby J.A."/>
            <person name="Tidwell J."/>
            <person name="Bellgard S.E."/>
            <person name="Bellgard M.I."/>
        </authorList>
    </citation>
    <scope>NUCLEOTIDE SEQUENCE</scope>
    <source>
        <tissue evidence="2">Shoot tissue taken approximately 20 cm above the soil surface</tissue>
    </source>
</reference>
<dbReference type="EMBL" id="GBRH01193412">
    <property type="protein sequence ID" value="JAE04484.1"/>
    <property type="molecule type" value="Transcribed_RNA"/>
</dbReference>
<feature type="compositionally biased region" description="Polar residues" evidence="1">
    <location>
        <begin position="67"/>
        <end position="76"/>
    </location>
</feature>
<dbReference type="AlphaFoldDB" id="A0A0A9EZT5"/>
<evidence type="ECO:0000256" key="1">
    <source>
        <dbReference type="SAM" id="MobiDB-lite"/>
    </source>
</evidence>
<feature type="region of interest" description="Disordered" evidence="1">
    <location>
        <begin position="54"/>
        <end position="76"/>
    </location>
</feature>
<reference evidence="2" key="1">
    <citation type="submission" date="2014-09" db="EMBL/GenBank/DDBJ databases">
        <authorList>
            <person name="Magalhaes I.L.F."/>
            <person name="Oliveira U."/>
            <person name="Santos F.R."/>
            <person name="Vidigal T.H.D.A."/>
            <person name="Brescovit A.D."/>
            <person name="Santos A.J."/>
        </authorList>
    </citation>
    <scope>NUCLEOTIDE SEQUENCE</scope>
    <source>
        <tissue evidence="2">Shoot tissue taken approximately 20 cm above the soil surface</tissue>
    </source>
</reference>
<accession>A0A0A9EZT5</accession>